<dbReference type="EMBL" id="JANBPY010000011">
    <property type="protein sequence ID" value="KAJ1969962.1"/>
    <property type="molecule type" value="Genomic_DNA"/>
</dbReference>
<dbReference type="GO" id="GO:0005763">
    <property type="term" value="C:mitochondrial small ribosomal subunit"/>
    <property type="evidence" value="ECO:0007669"/>
    <property type="project" value="TreeGrafter"/>
</dbReference>
<keyword evidence="3" id="KW-1185">Reference proteome</keyword>
<organism evidence="2 3">
    <name type="scientific">Dispira parvispora</name>
    <dbReference type="NCBI Taxonomy" id="1520584"/>
    <lineage>
        <taxon>Eukaryota</taxon>
        <taxon>Fungi</taxon>
        <taxon>Fungi incertae sedis</taxon>
        <taxon>Zoopagomycota</taxon>
        <taxon>Kickxellomycotina</taxon>
        <taxon>Dimargaritomycetes</taxon>
        <taxon>Dimargaritales</taxon>
        <taxon>Dimargaritaceae</taxon>
        <taxon>Dispira</taxon>
    </lineage>
</organism>
<dbReference type="Pfam" id="PF12298">
    <property type="entry name" value="Bot1p"/>
    <property type="match status" value="1"/>
</dbReference>
<dbReference type="InterPro" id="IPR021036">
    <property type="entry name" value="Ribosomal_mS45"/>
</dbReference>
<dbReference type="Proteomes" id="UP001150925">
    <property type="component" value="Unassembled WGS sequence"/>
</dbReference>
<accession>A0A9W8AW97</accession>
<evidence type="ECO:0000256" key="1">
    <source>
        <dbReference type="SAM" id="MobiDB-lite"/>
    </source>
</evidence>
<dbReference type="Pfam" id="PF10245">
    <property type="entry name" value="MRP-S22"/>
    <property type="match status" value="1"/>
</dbReference>
<dbReference type="AlphaFoldDB" id="A0A9W8AW97"/>
<dbReference type="PANTHER" id="PTHR28158">
    <property type="entry name" value="37S RIBOSOMAL PROTEIN S35, MITOCHONDRIAL"/>
    <property type="match status" value="1"/>
</dbReference>
<dbReference type="InterPro" id="IPR019374">
    <property type="entry name" value="Ribosomal_mS22"/>
</dbReference>
<dbReference type="PANTHER" id="PTHR28158:SF1">
    <property type="entry name" value="SMALL RIBOSOMAL SUBUNIT PROTEIN MS45"/>
    <property type="match status" value="1"/>
</dbReference>
<name>A0A9W8AW97_9FUNG</name>
<evidence type="ECO:0000313" key="2">
    <source>
        <dbReference type="EMBL" id="KAJ1969962.1"/>
    </source>
</evidence>
<sequence length="343" mass="38833">MRSLNYWTVALSRPSTGVSLALTRGAPIRALTQWAAHYNANSGSEGDKPSPDAPTEETVKVEGAEEEAATEETKPKKKLTRPSDRWLYSQDGHRFCEPKMGQTNYLGKRYPFPMNPFFQPRPPTPDALREEIYKTWTEAPAKYTPRKLAQKYRLAICRIEAILKLKVLEKRMVENKVPLQRDFTRNMEGLLGVSPYTPGKPWNPPGSNEPAVPFVPEVGAPRFRAVDEEKAFTAEHAAQDLQRDVYTPLKAAGVDAPFAFENKVELLKAEKTKKNHKVLGKNAVLANPRWDIMITDTNPKIPTRERSMVVRQSDGTLRQATSLERSYRIRALWPKEAAQLPRV</sequence>
<evidence type="ECO:0000313" key="3">
    <source>
        <dbReference type="Proteomes" id="UP001150925"/>
    </source>
</evidence>
<feature type="region of interest" description="Disordered" evidence="1">
    <location>
        <begin position="39"/>
        <end position="83"/>
    </location>
</feature>
<proteinExistence type="predicted"/>
<reference evidence="2" key="1">
    <citation type="submission" date="2022-07" db="EMBL/GenBank/DDBJ databases">
        <title>Phylogenomic reconstructions and comparative analyses of Kickxellomycotina fungi.</title>
        <authorList>
            <person name="Reynolds N.K."/>
            <person name="Stajich J.E."/>
            <person name="Barry K."/>
            <person name="Grigoriev I.V."/>
            <person name="Crous P."/>
            <person name="Smith M.E."/>
        </authorList>
    </citation>
    <scope>NUCLEOTIDE SEQUENCE</scope>
    <source>
        <strain evidence="2">RSA 1196</strain>
    </source>
</reference>
<evidence type="ECO:0008006" key="4">
    <source>
        <dbReference type="Google" id="ProtNLM"/>
    </source>
</evidence>
<dbReference type="OrthoDB" id="10052321at2759"/>
<protein>
    <recommendedName>
        <fullName evidence="4">37S ribosomal protein S35, mitochondrial</fullName>
    </recommendedName>
</protein>
<dbReference type="GO" id="GO:0003735">
    <property type="term" value="F:structural constituent of ribosome"/>
    <property type="evidence" value="ECO:0007669"/>
    <property type="project" value="TreeGrafter"/>
</dbReference>
<dbReference type="GO" id="GO:0032543">
    <property type="term" value="P:mitochondrial translation"/>
    <property type="evidence" value="ECO:0007669"/>
    <property type="project" value="TreeGrafter"/>
</dbReference>
<gene>
    <name evidence="2" type="ORF">IWQ62_000273</name>
</gene>
<comment type="caution">
    <text evidence="2">The sequence shown here is derived from an EMBL/GenBank/DDBJ whole genome shotgun (WGS) entry which is preliminary data.</text>
</comment>